<proteinExistence type="predicted"/>
<sequence>MPGLQQAVNGAEDVGRAALMVEQRAQKRQAKMSLSREFGDVSSSSFWVFDLDEGGRRKGFSLAVREQIRSSGRGDAPTAQMNK</sequence>
<dbReference type="InParanoid" id="E4UT49"/>
<dbReference type="GeneID" id="10029567"/>
<dbReference type="Proteomes" id="UP000002669">
    <property type="component" value="Unassembled WGS sequence"/>
</dbReference>
<accession>E4UT49</accession>
<evidence type="ECO:0000313" key="2">
    <source>
        <dbReference type="Proteomes" id="UP000002669"/>
    </source>
</evidence>
<dbReference type="HOGENOM" id="CLU_2542129_0_0_1"/>
<organism evidence="2">
    <name type="scientific">Arthroderma gypseum (strain ATCC MYA-4604 / CBS 118893)</name>
    <name type="common">Microsporum gypseum</name>
    <dbReference type="NCBI Taxonomy" id="535722"/>
    <lineage>
        <taxon>Eukaryota</taxon>
        <taxon>Fungi</taxon>
        <taxon>Dikarya</taxon>
        <taxon>Ascomycota</taxon>
        <taxon>Pezizomycotina</taxon>
        <taxon>Eurotiomycetes</taxon>
        <taxon>Eurotiomycetidae</taxon>
        <taxon>Onygenales</taxon>
        <taxon>Arthrodermataceae</taxon>
        <taxon>Nannizzia</taxon>
    </lineage>
</organism>
<dbReference type="AlphaFoldDB" id="E4UT49"/>
<dbReference type="EMBL" id="DS989824">
    <property type="protein sequence ID" value="EFR01445.1"/>
    <property type="molecule type" value="Genomic_DNA"/>
</dbReference>
<reference evidence="2" key="1">
    <citation type="journal article" date="2012" name="MBio">
        <title>Comparative genome analysis of Trichophyton rubrum and related dermatophytes reveals candidate genes involved in infection.</title>
        <authorList>
            <person name="Martinez D.A."/>
            <person name="Oliver B.G."/>
            <person name="Graeser Y."/>
            <person name="Goldberg J.M."/>
            <person name="Li W."/>
            <person name="Martinez-Rossi N.M."/>
            <person name="Monod M."/>
            <person name="Shelest E."/>
            <person name="Barton R.C."/>
            <person name="Birch E."/>
            <person name="Brakhage A.A."/>
            <person name="Chen Z."/>
            <person name="Gurr S.J."/>
            <person name="Heiman D."/>
            <person name="Heitman J."/>
            <person name="Kosti I."/>
            <person name="Rossi A."/>
            <person name="Saif S."/>
            <person name="Samalova M."/>
            <person name="Saunders C.W."/>
            <person name="Shea T."/>
            <person name="Summerbell R.C."/>
            <person name="Xu J."/>
            <person name="Young S."/>
            <person name="Zeng Q."/>
            <person name="Birren B.W."/>
            <person name="Cuomo C.A."/>
            <person name="White T.C."/>
        </authorList>
    </citation>
    <scope>NUCLEOTIDE SEQUENCE [LARGE SCALE GENOMIC DNA]</scope>
    <source>
        <strain evidence="2">ATCC MYA-4604 / CBS 118893</strain>
    </source>
</reference>
<dbReference type="VEuPathDB" id="FungiDB:MGYG_04452"/>
<name>E4UT49_ARTGP</name>
<keyword evidence="2" id="KW-1185">Reference proteome</keyword>
<dbReference type="RefSeq" id="XP_003174275.1">
    <property type="nucleotide sequence ID" value="XM_003174227.1"/>
</dbReference>
<protein>
    <submittedName>
        <fullName evidence="1">Uncharacterized protein</fullName>
    </submittedName>
</protein>
<evidence type="ECO:0000313" key="1">
    <source>
        <dbReference type="EMBL" id="EFR01445.1"/>
    </source>
</evidence>
<gene>
    <name evidence="1" type="ORF">MGYG_04452</name>
</gene>